<accession>W3XE21</accession>
<organism evidence="1 2">
    <name type="scientific">Pestalotiopsis fici (strain W106-1 / CGMCC3.15140)</name>
    <dbReference type="NCBI Taxonomy" id="1229662"/>
    <lineage>
        <taxon>Eukaryota</taxon>
        <taxon>Fungi</taxon>
        <taxon>Dikarya</taxon>
        <taxon>Ascomycota</taxon>
        <taxon>Pezizomycotina</taxon>
        <taxon>Sordariomycetes</taxon>
        <taxon>Xylariomycetidae</taxon>
        <taxon>Amphisphaeriales</taxon>
        <taxon>Sporocadaceae</taxon>
        <taxon>Pestalotiopsis</taxon>
    </lineage>
</organism>
<reference evidence="2" key="1">
    <citation type="journal article" date="2015" name="BMC Genomics">
        <title>Genomic and transcriptomic analysis of the endophytic fungus Pestalotiopsis fici reveals its lifestyle and high potential for synthesis of natural products.</title>
        <authorList>
            <person name="Wang X."/>
            <person name="Zhang X."/>
            <person name="Liu L."/>
            <person name="Xiang M."/>
            <person name="Wang W."/>
            <person name="Sun X."/>
            <person name="Che Y."/>
            <person name="Guo L."/>
            <person name="Liu G."/>
            <person name="Guo L."/>
            <person name="Wang C."/>
            <person name="Yin W.B."/>
            <person name="Stadler M."/>
            <person name="Zhang X."/>
            <person name="Liu X."/>
        </authorList>
    </citation>
    <scope>NUCLEOTIDE SEQUENCE [LARGE SCALE GENOMIC DNA]</scope>
    <source>
        <strain evidence="2">W106-1 / CGMCC3.15140</strain>
    </source>
</reference>
<dbReference type="OrthoDB" id="5204337at2759"/>
<dbReference type="InParanoid" id="W3XE21"/>
<dbReference type="GeneID" id="19267287"/>
<keyword evidence="2" id="KW-1185">Reference proteome</keyword>
<dbReference type="AlphaFoldDB" id="W3XE21"/>
<proteinExistence type="predicted"/>
<dbReference type="OMA" id="YVHQRYD"/>
<sequence>MPFVATEEQVKAFQAFSHRPGFSQEVIAVDFETTPEFVKSVLPPGLEPAIRPVGTVSLSTWESKLCGEFECTMVSLQAVHDGVEGKYILTLIVSGDTPVTWGREIWGEIKKTGVTKLFRSGHRRSGFGERNGVRLVEMRATFDEDLPPNVEESIGYEIKAYPSSTGIGLHDEPRLLKLNITDHNTVRAEGKGTLILRGTTSDPLHDIPIKSIDKFKYVSGVADYFVLEEKPLGIGNAYLPYLIGRHYDDLRAFQIGADFDKTTQIEHKVSAAREFTSL</sequence>
<evidence type="ECO:0000313" key="1">
    <source>
        <dbReference type="EMBL" id="ETS84249.1"/>
    </source>
</evidence>
<dbReference type="RefSeq" id="XP_007829046.1">
    <property type="nucleotide sequence ID" value="XM_007830855.1"/>
</dbReference>
<dbReference type="EMBL" id="KI912110">
    <property type="protein sequence ID" value="ETS84249.1"/>
    <property type="molecule type" value="Genomic_DNA"/>
</dbReference>
<dbReference type="Proteomes" id="UP000030651">
    <property type="component" value="Unassembled WGS sequence"/>
</dbReference>
<protein>
    <recommendedName>
        <fullName evidence="3">Acetoacetate decarboxylase</fullName>
    </recommendedName>
</protein>
<dbReference type="Pfam" id="PF06314">
    <property type="entry name" value="ADC"/>
    <property type="match status" value="1"/>
</dbReference>
<dbReference type="InterPro" id="IPR023375">
    <property type="entry name" value="ADC_dom_sf"/>
</dbReference>
<dbReference type="eggNOG" id="ENOG502RF4C">
    <property type="taxonomic scope" value="Eukaryota"/>
</dbReference>
<name>W3XE21_PESFW</name>
<evidence type="ECO:0000313" key="2">
    <source>
        <dbReference type="Proteomes" id="UP000030651"/>
    </source>
</evidence>
<dbReference type="GO" id="GO:0016829">
    <property type="term" value="F:lyase activity"/>
    <property type="evidence" value="ECO:0007669"/>
    <property type="project" value="InterPro"/>
</dbReference>
<dbReference type="HOGENOM" id="CLU_973305_0_0_1"/>
<evidence type="ECO:0008006" key="3">
    <source>
        <dbReference type="Google" id="ProtNLM"/>
    </source>
</evidence>
<dbReference type="InterPro" id="IPR010451">
    <property type="entry name" value="Acetoacetate_decarboxylase"/>
</dbReference>
<gene>
    <name evidence="1" type="ORF">PFICI_02274</name>
</gene>
<dbReference type="SUPFAM" id="SSF160104">
    <property type="entry name" value="Acetoacetate decarboxylase-like"/>
    <property type="match status" value="1"/>
</dbReference>
<dbReference type="Gene3D" id="2.40.400.10">
    <property type="entry name" value="Acetoacetate decarboxylase-like"/>
    <property type="match status" value="1"/>
</dbReference>
<dbReference type="KEGG" id="pfy:PFICI_02274"/>